<evidence type="ECO:0000313" key="7">
    <source>
        <dbReference type="EMBL" id="KRL68481.1"/>
    </source>
</evidence>
<dbReference type="GO" id="GO:0005737">
    <property type="term" value="C:cytoplasm"/>
    <property type="evidence" value="ECO:0007669"/>
    <property type="project" value="UniProtKB-SubCell"/>
</dbReference>
<dbReference type="CDD" id="cd02440">
    <property type="entry name" value="AdoMet_MTases"/>
    <property type="match status" value="1"/>
</dbReference>
<dbReference type="InterPro" id="IPR029063">
    <property type="entry name" value="SAM-dependent_MTases_sf"/>
</dbReference>
<dbReference type="GO" id="GO:0032259">
    <property type="term" value="P:methylation"/>
    <property type="evidence" value="ECO:0007669"/>
    <property type="project" value="UniProtKB-KW"/>
</dbReference>
<dbReference type="Pfam" id="PF06325">
    <property type="entry name" value="PrmA"/>
    <property type="match status" value="1"/>
</dbReference>
<evidence type="ECO:0000256" key="1">
    <source>
        <dbReference type="ARBA" id="ARBA00009741"/>
    </source>
</evidence>
<name>A0A0R1SGY0_9LACO</name>
<dbReference type="PATRIC" id="fig|1423815.3.peg.182"/>
<evidence type="ECO:0000313" key="8">
    <source>
        <dbReference type="Proteomes" id="UP000051647"/>
    </source>
</evidence>
<dbReference type="Proteomes" id="UP000051647">
    <property type="component" value="Unassembled WGS sequence"/>
</dbReference>
<feature type="binding site" evidence="6">
    <location>
        <position position="202"/>
    </location>
    <ligand>
        <name>S-adenosyl-L-methionine</name>
        <dbReference type="ChEBI" id="CHEBI:59789"/>
    </ligand>
</feature>
<dbReference type="GO" id="GO:0016279">
    <property type="term" value="F:protein-lysine N-methyltransferase activity"/>
    <property type="evidence" value="ECO:0007669"/>
    <property type="project" value="RHEA"/>
</dbReference>
<keyword evidence="5 6" id="KW-0949">S-adenosyl-L-methionine</keyword>
<sequence length="321" mass="36117">MKWTKISVEIPNDFDEEIISDVLMKVGATGTEIIDNDDSSEHLQGKYGEIYDPRPQLPFVTVNAYFEKNKFEQKIIDDLTEEINNLTNFGFDVTDVAVKQSEMDDADWENNWKQYYHPIHISRYLTVVPQWVKYQPQPNETIITMDPGKSFGTGTHPTTFTCMQALELILGDARSMYDVGTGSGILSIQARKLGVKDITAFDLDPEAVDAAKMNLKLNDDCQDIEVYENSLLDGVTGKVDVIVANILADIVLKFVPDIESHLNSNGFVILSGIINEKEQQITDAMVQEGFEVIEVFHLKGWSTLICKRKSDIEAQNGAILR</sequence>
<comment type="function">
    <text evidence="6">Methylates ribosomal protein L11.</text>
</comment>
<dbReference type="NCBIfam" id="TIGR00406">
    <property type="entry name" value="prmA"/>
    <property type="match status" value="1"/>
</dbReference>
<dbReference type="PANTHER" id="PTHR43648:SF1">
    <property type="entry name" value="ELECTRON TRANSFER FLAVOPROTEIN BETA SUBUNIT LYSINE METHYLTRANSFERASE"/>
    <property type="match status" value="1"/>
</dbReference>
<dbReference type="GO" id="GO:0005840">
    <property type="term" value="C:ribosome"/>
    <property type="evidence" value="ECO:0007669"/>
    <property type="project" value="UniProtKB-KW"/>
</dbReference>
<dbReference type="OrthoDB" id="9785995at2"/>
<proteinExistence type="inferred from homology"/>
<dbReference type="Gene3D" id="3.40.50.150">
    <property type="entry name" value="Vaccinia Virus protein VP39"/>
    <property type="match status" value="1"/>
</dbReference>
<comment type="subcellular location">
    <subcellularLocation>
        <location evidence="6">Cytoplasm</location>
    </subcellularLocation>
</comment>
<feature type="binding site" evidence="6">
    <location>
        <position position="180"/>
    </location>
    <ligand>
        <name>S-adenosyl-L-methionine</name>
        <dbReference type="ChEBI" id="CHEBI:59789"/>
    </ligand>
</feature>
<protein>
    <recommendedName>
        <fullName evidence="6">Ribosomal protein L11 methyltransferase</fullName>
        <shortName evidence="6">L11 Mtase</shortName>
        <ecNumber evidence="6">2.1.1.-</ecNumber>
    </recommendedName>
</protein>
<evidence type="ECO:0000256" key="5">
    <source>
        <dbReference type="ARBA" id="ARBA00022691"/>
    </source>
</evidence>
<keyword evidence="3 6" id="KW-0489">Methyltransferase</keyword>
<comment type="similarity">
    <text evidence="1 6">Belongs to the methyltransferase superfamily. PrmA family.</text>
</comment>
<evidence type="ECO:0000256" key="2">
    <source>
        <dbReference type="ARBA" id="ARBA00022490"/>
    </source>
</evidence>
<feature type="binding site" evidence="6">
    <location>
        <position position="159"/>
    </location>
    <ligand>
        <name>S-adenosyl-L-methionine</name>
        <dbReference type="ChEBI" id="CHEBI:59789"/>
    </ligand>
</feature>
<dbReference type="HAMAP" id="MF_00735">
    <property type="entry name" value="Methyltr_PrmA"/>
    <property type="match status" value="1"/>
</dbReference>
<dbReference type="STRING" id="1423815.FC27_GL000180"/>
<dbReference type="RefSeq" id="WP_010623572.1">
    <property type="nucleotide sequence ID" value="NZ_AZFA01000001.1"/>
</dbReference>
<dbReference type="PIRSF" id="PIRSF000401">
    <property type="entry name" value="RPL11_MTase"/>
    <property type="match status" value="1"/>
</dbReference>
<gene>
    <name evidence="6" type="primary">prmA</name>
    <name evidence="7" type="ORF">FC27_GL000180</name>
</gene>
<comment type="caution">
    <text evidence="7">The sequence shown here is derived from an EMBL/GenBank/DDBJ whole genome shotgun (WGS) entry which is preliminary data.</text>
</comment>
<dbReference type="AlphaFoldDB" id="A0A0R1SGY0"/>
<evidence type="ECO:0000256" key="4">
    <source>
        <dbReference type="ARBA" id="ARBA00022679"/>
    </source>
</evidence>
<evidence type="ECO:0000256" key="6">
    <source>
        <dbReference type="HAMAP-Rule" id="MF_00735"/>
    </source>
</evidence>
<keyword evidence="8" id="KW-1185">Reference proteome</keyword>
<feature type="binding site" evidence="6">
    <location>
        <position position="245"/>
    </location>
    <ligand>
        <name>S-adenosyl-L-methionine</name>
        <dbReference type="ChEBI" id="CHEBI:59789"/>
    </ligand>
</feature>
<accession>A0A0R1SGY0</accession>
<dbReference type="SUPFAM" id="SSF53335">
    <property type="entry name" value="S-adenosyl-L-methionine-dependent methyltransferases"/>
    <property type="match status" value="1"/>
</dbReference>
<dbReference type="PANTHER" id="PTHR43648">
    <property type="entry name" value="ELECTRON TRANSFER FLAVOPROTEIN BETA SUBUNIT LYSINE METHYLTRANSFERASE"/>
    <property type="match status" value="1"/>
</dbReference>
<keyword evidence="4 6" id="KW-0808">Transferase</keyword>
<evidence type="ECO:0000256" key="3">
    <source>
        <dbReference type="ARBA" id="ARBA00022603"/>
    </source>
</evidence>
<dbReference type="EMBL" id="AZFA01000001">
    <property type="protein sequence ID" value="KRL68481.1"/>
    <property type="molecule type" value="Genomic_DNA"/>
</dbReference>
<reference evidence="7 8" key="1">
    <citation type="journal article" date="2015" name="Genome Announc.">
        <title>Expanding the biotechnology potential of lactobacilli through comparative genomics of 213 strains and associated genera.</title>
        <authorList>
            <person name="Sun Z."/>
            <person name="Harris H.M."/>
            <person name="McCann A."/>
            <person name="Guo C."/>
            <person name="Argimon S."/>
            <person name="Zhang W."/>
            <person name="Yang X."/>
            <person name="Jeffery I.B."/>
            <person name="Cooney J.C."/>
            <person name="Kagawa T.F."/>
            <person name="Liu W."/>
            <person name="Song Y."/>
            <person name="Salvetti E."/>
            <person name="Wrobel A."/>
            <person name="Rasinkangas P."/>
            <person name="Parkhill J."/>
            <person name="Rea M.C."/>
            <person name="O'Sullivan O."/>
            <person name="Ritari J."/>
            <person name="Douillard F.P."/>
            <person name="Paul Ross R."/>
            <person name="Yang R."/>
            <person name="Briner A.E."/>
            <person name="Felis G.E."/>
            <person name="de Vos W.M."/>
            <person name="Barrangou R."/>
            <person name="Klaenhammer T.R."/>
            <person name="Caufield P.W."/>
            <person name="Cui Y."/>
            <person name="Zhang H."/>
            <person name="O'Toole P.W."/>
        </authorList>
    </citation>
    <scope>NUCLEOTIDE SEQUENCE [LARGE SCALE GENOMIC DNA]</scope>
    <source>
        <strain evidence="7 8">DSM 14857</strain>
    </source>
</reference>
<organism evidence="7 8">
    <name type="scientific">Companilactobacillus versmoldensis DSM 14857 = KCTC 3814</name>
    <dbReference type="NCBI Taxonomy" id="1423815"/>
    <lineage>
        <taxon>Bacteria</taxon>
        <taxon>Bacillati</taxon>
        <taxon>Bacillota</taxon>
        <taxon>Bacilli</taxon>
        <taxon>Lactobacillales</taxon>
        <taxon>Lactobacillaceae</taxon>
        <taxon>Companilactobacillus</taxon>
    </lineage>
</organism>
<keyword evidence="2 6" id="KW-0963">Cytoplasm</keyword>
<keyword evidence="7" id="KW-0687">Ribonucleoprotein</keyword>
<dbReference type="EC" id="2.1.1.-" evidence="6"/>
<dbReference type="eggNOG" id="COG2264">
    <property type="taxonomic scope" value="Bacteria"/>
</dbReference>
<comment type="catalytic activity">
    <reaction evidence="6">
        <text>L-lysyl-[protein] + 3 S-adenosyl-L-methionine = N(6),N(6),N(6)-trimethyl-L-lysyl-[protein] + 3 S-adenosyl-L-homocysteine + 3 H(+)</text>
        <dbReference type="Rhea" id="RHEA:54192"/>
        <dbReference type="Rhea" id="RHEA-COMP:9752"/>
        <dbReference type="Rhea" id="RHEA-COMP:13826"/>
        <dbReference type="ChEBI" id="CHEBI:15378"/>
        <dbReference type="ChEBI" id="CHEBI:29969"/>
        <dbReference type="ChEBI" id="CHEBI:57856"/>
        <dbReference type="ChEBI" id="CHEBI:59789"/>
        <dbReference type="ChEBI" id="CHEBI:61961"/>
    </reaction>
</comment>
<dbReference type="InterPro" id="IPR050078">
    <property type="entry name" value="Ribosomal_L11_MeTrfase_PrmA"/>
</dbReference>
<dbReference type="InterPro" id="IPR004498">
    <property type="entry name" value="Ribosomal_PrmA_MeTrfase"/>
</dbReference>
<keyword evidence="7" id="KW-0689">Ribosomal protein</keyword>